<dbReference type="STRING" id="1249552.PS2015_2623"/>
<dbReference type="PANTHER" id="PTHR10381:SF70">
    <property type="entry name" value="ATP-DEPENDENT CLP PROTEASE PROTEOLYTIC SUBUNIT"/>
    <property type="match status" value="1"/>
</dbReference>
<comment type="catalytic activity">
    <reaction evidence="6 7 8">
        <text>Hydrolysis of proteins to small peptides in the presence of ATP and magnesium. alpha-casein is the usual test substrate. In the absence of ATP, only oligopeptides shorter than five residues are hydrolyzed (such as succinyl-Leu-Tyr-|-NHMec, and Leu-Tyr-Leu-|-Tyr-Trp, in which cleavage of the -Tyr-|-Leu- and -Tyr-|-Trp bonds also occurs).</text>
        <dbReference type="EC" id="3.4.21.92"/>
    </reaction>
</comment>
<evidence type="ECO:0000313" key="10">
    <source>
        <dbReference type="EMBL" id="ALO47255.1"/>
    </source>
</evidence>
<keyword evidence="3 7" id="KW-0645">Protease</keyword>
<organism evidence="10 11">
    <name type="scientific">Pseudohongiella spirulinae</name>
    <dbReference type="NCBI Taxonomy" id="1249552"/>
    <lineage>
        <taxon>Bacteria</taxon>
        <taxon>Pseudomonadati</taxon>
        <taxon>Pseudomonadota</taxon>
        <taxon>Gammaproteobacteria</taxon>
        <taxon>Pseudomonadales</taxon>
        <taxon>Pseudohongiellaceae</taxon>
        <taxon>Pseudohongiella</taxon>
    </lineage>
</organism>
<reference evidence="10 11" key="1">
    <citation type="submission" date="2015-11" db="EMBL/GenBank/DDBJ databases">
        <authorList>
            <person name="Zhang Y."/>
            <person name="Guo Z."/>
        </authorList>
    </citation>
    <scope>NUCLEOTIDE SEQUENCE [LARGE SCALE GENOMIC DNA]</scope>
    <source>
        <strain evidence="10 11">KCTC 32221</strain>
    </source>
</reference>
<comment type="subunit">
    <text evidence="7">Fourteen ClpP subunits assemble into 2 heptameric rings which stack back to back to give a disk-like structure with a central cavity, resembling the structure of eukaryotic proteasomes.</text>
</comment>
<dbReference type="GO" id="GO:0004176">
    <property type="term" value="F:ATP-dependent peptidase activity"/>
    <property type="evidence" value="ECO:0007669"/>
    <property type="project" value="InterPro"/>
</dbReference>
<dbReference type="GO" id="GO:0005737">
    <property type="term" value="C:cytoplasm"/>
    <property type="evidence" value="ECO:0007669"/>
    <property type="project" value="UniProtKB-SubCell"/>
</dbReference>
<evidence type="ECO:0000256" key="6">
    <source>
        <dbReference type="ARBA" id="ARBA00034021"/>
    </source>
</evidence>
<evidence type="ECO:0000256" key="7">
    <source>
        <dbReference type="HAMAP-Rule" id="MF_00444"/>
    </source>
</evidence>
<dbReference type="GO" id="GO:0006515">
    <property type="term" value="P:protein quality control for misfolded or incompletely synthesized proteins"/>
    <property type="evidence" value="ECO:0007669"/>
    <property type="project" value="TreeGrafter"/>
</dbReference>
<gene>
    <name evidence="7" type="primary">clpP</name>
    <name evidence="10" type="ORF">PS2015_2623</name>
</gene>
<dbReference type="CDD" id="cd07017">
    <property type="entry name" value="S14_ClpP_2"/>
    <property type="match status" value="1"/>
</dbReference>
<sequence>MMQESSTMSAEEQESPRGRLLDEKLFKTRTVTIFGEINDRLARQVTERLLALAGESNEPITLYISSPGGHVESGDVVYDIIKFIEPEVRVVGTGWVASAATNIYLAAKKEHRFALPNTRFLVHQPSGGSRGSASDIKIQAEQIVKMRARINRLIAEETGQPVERVAKDTDRDYWMTVDEAIDYGIVGKCIRTMAELG</sequence>
<dbReference type="AlphaFoldDB" id="A0A0S2KFY7"/>
<dbReference type="GO" id="GO:0009368">
    <property type="term" value="C:endopeptidase Clp complex"/>
    <property type="evidence" value="ECO:0007669"/>
    <property type="project" value="TreeGrafter"/>
</dbReference>
<dbReference type="InterPro" id="IPR029045">
    <property type="entry name" value="ClpP/crotonase-like_dom_sf"/>
</dbReference>
<keyword evidence="5 7" id="KW-0720">Serine protease</keyword>
<proteinExistence type="inferred from homology"/>
<evidence type="ECO:0000256" key="5">
    <source>
        <dbReference type="ARBA" id="ARBA00022825"/>
    </source>
</evidence>
<dbReference type="PANTHER" id="PTHR10381">
    <property type="entry name" value="ATP-DEPENDENT CLP PROTEASE PROTEOLYTIC SUBUNIT"/>
    <property type="match status" value="1"/>
</dbReference>
<comment type="similarity">
    <text evidence="1 7 9">Belongs to the peptidase S14 family.</text>
</comment>
<protein>
    <recommendedName>
        <fullName evidence="7 9">ATP-dependent Clp protease proteolytic subunit</fullName>
        <ecNumber evidence="7">3.4.21.92</ecNumber>
    </recommendedName>
    <alternativeName>
        <fullName evidence="7">Endopeptidase Clp</fullName>
    </alternativeName>
</protein>
<dbReference type="SUPFAM" id="SSF52096">
    <property type="entry name" value="ClpP/crotonase"/>
    <property type="match status" value="1"/>
</dbReference>
<dbReference type="GO" id="GO:0004252">
    <property type="term" value="F:serine-type endopeptidase activity"/>
    <property type="evidence" value="ECO:0007669"/>
    <property type="project" value="UniProtKB-UniRule"/>
</dbReference>
<evidence type="ECO:0000313" key="11">
    <source>
        <dbReference type="Proteomes" id="UP000065641"/>
    </source>
</evidence>
<accession>A0A0S2KFY7</accession>
<dbReference type="PRINTS" id="PR00127">
    <property type="entry name" value="CLPPROTEASEP"/>
</dbReference>
<evidence type="ECO:0000256" key="3">
    <source>
        <dbReference type="ARBA" id="ARBA00022670"/>
    </source>
</evidence>
<keyword evidence="11" id="KW-1185">Reference proteome</keyword>
<dbReference type="Pfam" id="PF00574">
    <property type="entry name" value="CLP_protease"/>
    <property type="match status" value="1"/>
</dbReference>
<dbReference type="InterPro" id="IPR023562">
    <property type="entry name" value="ClpP/TepA"/>
</dbReference>
<dbReference type="EMBL" id="CP013189">
    <property type="protein sequence ID" value="ALO47255.1"/>
    <property type="molecule type" value="Genomic_DNA"/>
</dbReference>
<evidence type="ECO:0000256" key="2">
    <source>
        <dbReference type="ARBA" id="ARBA00022490"/>
    </source>
</evidence>
<keyword evidence="4 7" id="KW-0378">Hydrolase</keyword>
<dbReference type="Proteomes" id="UP000065641">
    <property type="component" value="Chromosome"/>
</dbReference>
<dbReference type="PROSITE" id="PS00382">
    <property type="entry name" value="CLP_PROTEASE_HIS"/>
    <property type="match status" value="1"/>
</dbReference>
<dbReference type="Gene3D" id="3.90.226.10">
    <property type="entry name" value="2-enoyl-CoA Hydratase, Chain A, domain 1"/>
    <property type="match status" value="1"/>
</dbReference>
<dbReference type="GO" id="GO:0051117">
    <property type="term" value="F:ATPase binding"/>
    <property type="evidence" value="ECO:0007669"/>
    <property type="project" value="TreeGrafter"/>
</dbReference>
<dbReference type="KEGG" id="pspi:PS2015_2623"/>
<evidence type="ECO:0000256" key="8">
    <source>
        <dbReference type="PROSITE-ProRule" id="PRU10086"/>
    </source>
</evidence>
<dbReference type="HAMAP" id="MF_00444">
    <property type="entry name" value="ClpP"/>
    <property type="match status" value="1"/>
</dbReference>
<name>A0A0S2KFY7_9GAMM</name>
<evidence type="ECO:0000256" key="9">
    <source>
        <dbReference type="RuleBase" id="RU003567"/>
    </source>
</evidence>
<keyword evidence="2 7" id="KW-0963">Cytoplasm</keyword>
<dbReference type="InterPro" id="IPR033135">
    <property type="entry name" value="ClpP_His_AS"/>
</dbReference>
<dbReference type="PATRIC" id="fig|1249552.3.peg.2642"/>
<comment type="subcellular location">
    <subcellularLocation>
        <location evidence="7">Cytoplasm</location>
    </subcellularLocation>
</comment>
<dbReference type="InterPro" id="IPR001907">
    <property type="entry name" value="ClpP"/>
</dbReference>
<feature type="active site" description="Nucleophile" evidence="7">
    <location>
        <position position="98"/>
    </location>
</feature>
<feature type="active site" evidence="7 8">
    <location>
        <position position="123"/>
    </location>
</feature>
<comment type="function">
    <text evidence="7">Cleaves peptides in various proteins in a process that requires ATP hydrolysis. Has a chymotrypsin-like activity. Plays a major role in the degradation of misfolded proteins.</text>
</comment>
<evidence type="ECO:0000256" key="4">
    <source>
        <dbReference type="ARBA" id="ARBA00022801"/>
    </source>
</evidence>
<evidence type="ECO:0000256" key="1">
    <source>
        <dbReference type="ARBA" id="ARBA00007039"/>
    </source>
</evidence>
<dbReference type="NCBIfam" id="NF009205">
    <property type="entry name" value="PRK12553.1"/>
    <property type="match status" value="1"/>
</dbReference>
<dbReference type="EC" id="3.4.21.92" evidence="7"/>
<dbReference type="RefSeq" id="WP_237113330.1">
    <property type="nucleotide sequence ID" value="NZ_CP013189.1"/>
</dbReference>